<dbReference type="RefSeq" id="WP_295321518.1">
    <property type="nucleotide sequence ID" value="NZ_LT598653.1"/>
</dbReference>
<name>A0A1Y5PWY3_9SPHN</name>
<accession>A0A1Y5PWY3</accession>
<dbReference type="KEGG" id="sphu:SPPYR_3418"/>
<dbReference type="AlphaFoldDB" id="A0A1Y5PWY3"/>
<sequence>MTVTPPPRPENLDFPDTILPYDRANILTYARVLDVAEGRDIIDGRDWREASIIILGCNPDQDEPAARRCWDAHVARARWIISEGLPLFLAGDGKQCER</sequence>
<dbReference type="EMBL" id="LT598653">
    <property type="protein sequence ID" value="SBV34533.1"/>
    <property type="molecule type" value="Genomic_DNA"/>
</dbReference>
<reference evidence="1" key="1">
    <citation type="submission" date="2016-03" db="EMBL/GenBank/DDBJ databases">
        <authorList>
            <person name="Ploux O."/>
        </authorList>
    </citation>
    <scope>NUCLEOTIDE SEQUENCE</scope>
    <source>
        <strain evidence="1">UC10</strain>
    </source>
</reference>
<proteinExistence type="predicted"/>
<organism evidence="1">
    <name type="scientific">uncultured Sphingopyxis sp</name>
    <dbReference type="NCBI Taxonomy" id="310581"/>
    <lineage>
        <taxon>Bacteria</taxon>
        <taxon>Pseudomonadati</taxon>
        <taxon>Pseudomonadota</taxon>
        <taxon>Alphaproteobacteria</taxon>
        <taxon>Sphingomonadales</taxon>
        <taxon>Sphingomonadaceae</taxon>
        <taxon>Sphingopyxis</taxon>
        <taxon>environmental samples</taxon>
    </lineage>
</organism>
<evidence type="ECO:0000313" key="1">
    <source>
        <dbReference type="EMBL" id="SBV34533.1"/>
    </source>
</evidence>
<evidence type="ECO:0008006" key="2">
    <source>
        <dbReference type="Google" id="ProtNLM"/>
    </source>
</evidence>
<gene>
    <name evidence="1" type="ORF">SPPYR_3418</name>
</gene>
<protein>
    <recommendedName>
        <fullName evidence="2">DUF2285 domain-containing protein</fullName>
    </recommendedName>
</protein>